<proteinExistence type="inferred from homology"/>
<dbReference type="InterPro" id="IPR047202">
    <property type="entry name" value="Lipocalin_Blc-like_dom"/>
</dbReference>
<dbReference type="HOGENOM" id="CLU_068449_3_1_6"/>
<dbReference type="InterPro" id="IPR000566">
    <property type="entry name" value="Lipocln_cytosolic_FA-bd_dom"/>
</dbReference>
<dbReference type="STRING" id="396323.VH98_06995"/>
<dbReference type="PANTHER" id="PTHR10612">
    <property type="entry name" value="APOLIPOPROTEIN D"/>
    <property type="match status" value="1"/>
</dbReference>
<dbReference type="PANTHER" id="PTHR10612:SF34">
    <property type="entry name" value="APOLIPOPROTEIN D"/>
    <property type="match status" value="1"/>
</dbReference>
<gene>
    <name evidence="4" type="ORF">P255_01066</name>
</gene>
<dbReference type="PROSITE" id="PS00213">
    <property type="entry name" value="LIPOCALIN"/>
    <property type="match status" value="1"/>
</dbReference>
<keyword evidence="2" id="KW-0732">Signal</keyword>
<dbReference type="AlphaFoldDB" id="V2UTJ5"/>
<dbReference type="PIRSF" id="PIRSF036893">
    <property type="entry name" value="Lipocalin_ApoD"/>
    <property type="match status" value="1"/>
</dbReference>
<keyword evidence="2" id="KW-0449">Lipoprotein</keyword>
<accession>V2UTJ5</accession>
<evidence type="ECO:0000259" key="3">
    <source>
        <dbReference type="Pfam" id="PF08212"/>
    </source>
</evidence>
<feature type="domain" description="Lipocalin/cytosolic fatty-acid binding" evidence="3">
    <location>
        <begin position="41"/>
        <end position="187"/>
    </location>
</feature>
<keyword evidence="2" id="KW-0446">Lipid-binding</keyword>
<keyword evidence="2" id="KW-0472">Membrane</keyword>
<sequence length="193" mass="22222">MNKKLKTKSWFKKMMVATILLGIGTSVMTHAQKPMPTITQVDLAKYLGVWYEIARKPMYYQKQCARNVQAVYTLNVNGNISVENSCVNTDGHLEQAQGEAYVVNAPHNSKLRVSFLPESLRWLPVGRGDYWILKLDANYHTVLVGEPKRKYLWILSREPHLSEDVVQEYIKYAQSLGYNTNDLIRTLQTEKNN</sequence>
<dbReference type="GO" id="GO:0008289">
    <property type="term" value="F:lipid binding"/>
    <property type="evidence" value="ECO:0007669"/>
    <property type="project" value="UniProtKB-UniRule"/>
</dbReference>
<dbReference type="Gene3D" id="2.40.128.20">
    <property type="match status" value="1"/>
</dbReference>
<comment type="caution">
    <text evidence="4">The sequence shown here is derived from an EMBL/GenBank/DDBJ whole genome shotgun (WGS) entry which is preliminary data.</text>
</comment>
<dbReference type="GO" id="GO:0006950">
    <property type="term" value="P:response to stress"/>
    <property type="evidence" value="ECO:0007669"/>
    <property type="project" value="UniProtKB-ARBA"/>
</dbReference>
<comment type="similarity">
    <text evidence="1 2">Belongs to the calycin superfamily. Lipocalin family.</text>
</comment>
<dbReference type="InterPro" id="IPR002446">
    <property type="entry name" value="Lipocalin_bac"/>
</dbReference>
<dbReference type="GO" id="GO:0009279">
    <property type="term" value="C:cell outer membrane"/>
    <property type="evidence" value="ECO:0007669"/>
    <property type="project" value="UniProtKB-SubCell"/>
</dbReference>
<evidence type="ECO:0000256" key="1">
    <source>
        <dbReference type="ARBA" id="ARBA00006889"/>
    </source>
</evidence>
<comment type="subcellular location">
    <subcellularLocation>
        <location evidence="2">Cell outer membrane</location>
    </subcellularLocation>
</comment>
<evidence type="ECO:0000313" key="5">
    <source>
        <dbReference type="Proteomes" id="UP000018418"/>
    </source>
</evidence>
<comment type="subunit">
    <text evidence="2">Homodimer.</text>
</comment>
<dbReference type="PATRIC" id="fig|1341683.3.peg.1054"/>
<keyword evidence="2" id="KW-0998">Cell outer membrane</keyword>
<dbReference type="InterPro" id="IPR022271">
    <property type="entry name" value="Lipocalin_ApoD"/>
</dbReference>
<name>V2UTJ5_9GAMM</name>
<dbReference type="Pfam" id="PF08212">
    <property type="entry name" value="Lipocalin_2"/>
    <property type="match status" value="1"/>
</dbReference>
<dbReference type="InterPro" id="IPR022272">
    <property type="entry name" value="Lipocalin_CS"/>
</dbReference>
<evidence type="ECO:0000256" key="2">
    <source>
        <dbReference type="PIRNR" id="PIRNR036893"/>
    </source>
</evidence>
<feature type="chain" id="PRO_5013434354" description="Outer membrane lipoprotein Blc" evidence="2">
    <location>
        <begin position="32"/>
        <end position="193"/>
    </location>
</feature>
<dbReference type="SUPFAM" id="SSF50814">
    <property type="entry name" value="Lipocalins"/>
    <property type="match status" value="1"/>
</dbReference>
<dbReference type="OrthoDB" id="9793905at2"/>
<protein>
    <recommendedName>
        <fullName evidence="2">Outer membrane lipoprotein Blc</fullName>
    </recommendedName>
</protein>
<evidence type="ECO:0000313" key="4">
    <source>
        <dbReference type="EMBL" id="ESK51970.1"/>
    </source>
</evidence>
<dbReference type="CDD" id="cd19438">
    <property type="entry name" value="lipocalin_Blc-like"/>
    <property type="match status" value="1"/>
</dbReference>
<feature type="signal peptide" evidence="2">
    <location>
        <begin position="1"/>
        <end position="31"/>
    </location>
</feature>
<keyword evidence="5" id="KW-1185">Reference proteome</keyword>
<comment type="function">
    <text evidence="2">Involved in the storage or transport of lipids necessary for membrane maintenance under stressful conditions. Displays a binding preference for lysophospholipids.</text>
</comment>
<dbReference type="InterPro" id="IPR012674">
    <property type="entry name" value="Calycin"/>
</dbReference>
<dbReference type="Proteomes" id="UP000018418">
    <property type="component" value="Unassembled WGS sequence"/>
</dbReference>
<reference evidence="4 5" key="1">
    <citation type="submission" date="2013-10" db="EMBL/GenBank/DDBJ databases">
        <title>The Genome Sequence of Acinetobacter brisouii CIP 110357.</title>
        <authorList>
            <consortium name="The Broad Institute Genomics Platform"/>
            <consortium name="The Broad Institute Genome Sequencing Center for Infectious Disease"/>
            <person name="Cerqueira G."/>
            <person name="Feldgarden M."/>
            <person name="Courvalin P."/>
            <person name="Grillot-Courvalin C."/>
            <person name="Clermont D."/>
            <person name="Rocha E."/>
            <person name="Yoon E.-J."/>
            <person name="Nemec A."/>
            <person name="Young S.K."/>
            <person name="Zeng Q."/>
            <person name="Gargeya S."/>
            <person name="Fitzgerald M."/>
            <person name="Abouelleil A."/>
            <person name="Alvarado L."/>
            <person name="Berlin A.M."/>
            <person name="Chapman S.B."/>
            <person name="Gainer-Dewar J."/>
            <person name="Goldberg J."/>
            <person name="Gnerre S."/>
            <person name="Griggs A."/>
            <person name="Gujja S."/>
            <person name="Hansen M."/>
            <person name="Howarth C."/>
            <person name="Imamovic A."/>
            <person name="Ireland A."/>
            <person name="Larimer J."/>
            <person name="McCowan C."/>
            <person name="Murphy C."/>
            <person name="Pearson M."/>
            <person name="Poon T.W."/>
            <person name="Priest M."/>
            <person name="Roberts A."/>
            <person name="Saif S."/>
            <person name="Shea T."/>
            <person name="Sykes S."/>
            <person name="Wortman J."/>
            <person name="Nusbaum C."/>
            <person name="Birren B."/>
        </authorList>
    </citation>
    <scope>NUCLEOTIDE SEQUENCE [LARGE SCALE GENOMIC DNA]</scope>
    <source>
        <strain evidence="4 5">CIP 110357</strain>
    </source>
</reference>
<dbReference type="PRINTS" id="PR01171">
    <property type="entry name" value="BCTLIPOCALIN"/>
</dbReference>
<organism evidence="4 5">
    <name type="scientific">Acinetobacter brisouii CIP 110357</name>
    <dbReference type="NCBI Taxonomy" id="1341683"/>
    <lineage>
        <taxon>Bacteria</taxon>
        <taxon>Pseudomonadati</taxon>
        <taxon>Pseudomonadota</taxon>
        <taxon>Gammaproteobacteria</taxon>
        <taxon>Moraxellales</taxon>
        <taxon>Moraxellaceae</taxon>
        <taxon>Acinetobacter</taxon>
    </lineage>
</organism>
<dbReference type="EMBL" id="AYEU01000004">
    <property type="protein sequence ID" value="ESK51970.1"/>
    <property type="molecule type" value="Genomic_DNA"/>
</dbReference>